<dbReference type="AlphaFoldDB" id="A0A6A6J4S4"/>
<dbReference type="Pfam" id="PF08240">
    <property type="entry name" value="ADH_N"/>
    <property type="match status" value="1"/>
</dbReference>
<dbReference type="SMART" id="SM00829">
    <property type="entry name" value="PKS_ER"/>
    <property type="match status" value="1"/>
</dbReference>
<dbReference type="Pfam" id="PF00107">
    <property type="entry name" value="ADH_zinc_N"/>
    <property type="match status" value="1"/>
</dbReference>
<dbReference type="Proteomes" id="UP000800094">
    <property type="component" value="Unassembled WGS sequence"/>
</dbReference>
<name>A0A6A6J4S4_9PLEO</name>
<feature type="domain" description="Enoyl reductase (ER)" evidence="1">
    <location>
        <begin position="17"/>
        <end position="363"/>
    </location>
</feature>
<dbReference type="InterPro" id="IPR052711">
    <property type="entry name" value="Zinc_ADH-like"/>
</dbReference>
<dbReference type="Gene3D" id="3.90.180.10">
    <property type="entry name" value="Medium-chain alcohol dehydrogenases, catalytic domain"/>
    <property type="match status" value="1"/>
</dbReference>
<dbReference type="GeneID" id="54585931"/>
<dbReference type="InterPro" id="IPR013154">
    <property type="entry name" value="ADH-like_N"/>
</dbReference>
<evidence type="ECO:0000313" key="2">
    <source>
        <dbReference type="EMBL" id="KAF2257367.1"/>
    </source>
</evidence>
<proteinExistence type="predicted"/>
<reference evidence="2" key="1">
    <citation type="journal article" date="2020" name="Stud. Mycol.">
        <title>101 Dothideomycetes genomes: a test case for predicting lifestyles and emergence of pathogens.</title>
        <authorList>
            <person name="Haridas S."/>
            <person name="Albert R."/>
            <person name="Binder M."/>
            <person name="Bloem J."/>
            <person name="Labutti K."/>
            <person name="Salamov A."/>
            <person name="Andreopoulos B."/>
            <person name="Baker S."/>
            <person name="Barry K."/>
            <person name="Bills G."/>
            <person name="Bluhm B."/>
            <person name="Cannon C."/>
            <person name="Castanera R."/>
            <person name="Culley D."/>
            <person name="Daum C."/>
            <person name="Ezra D."/>
            <person name="Gonzalez J."/>
            <person name="Henrissat B."/>
            <person name="Kuo A."/>
            <person name="Liang C."/>
            <person name="Lipzen A."/>
            <person name="Lutzoni F."/>
            <person name="Magnuson J."/>
            <person name="Mondo S."/>
            <person name="Nolan M."/>
            <person name="Ohm R."/>
            <person name="Pangilinan J."/>
            <person name="Park H.-J."/>
            <person name="Ramirez L."/>
            <person name="Alfaro M."/>
            <person name="Sun H."/>
            <person name="Tritt A."/>
            <person name="Yoshinaga Y."/>
            <person name="Zwiers L.-H."/>
            <person name="Turgeon B."/>
            <person name="Goodwin S."/>
            <person name="Spatafora J."/>
            <person name="Crous P."/>
            <person name="Grigoriev I."/>
        </authorList>
    </citation>
    <scope>NUCLEOTIDE SEQUENCE</scope>
    <source>
        <strain evidence="2">CBS 122368</strain>
    </source>
</reference>
<dbReference type="EMBL" id="ML987189">
    <property type="protein sequence ID" value="KAF2257367.1"/>
    <property type="molecule type" value="Genomic_DNA"/>
</dbReference>
<dbReference type="InterPro" id="IPR013149">
    <property type="entry name" value="ADH-like_C"/>
</dbReference>
<dbReference type="InterPro" id="IPR020843">
    <property type="entry name" value="ER"/>
</dbReference>
<dbReference type="InterPro" id="IPR036291">
    <property type="entry name" value="NAD(P)-bd_dom_sf"/>
</dbReference>
<dbReference type="PANTHER" id="PTHR45033">
    <property type="match status" value="1"/>
</dbReference>
<keyword evidence="3" id="KW-1185">Reference proteome</keyword>
<dbReference type="Gene3D" id="3.40.50.720">
    <property type="entry name" value="NAD(P)-binding Rossmann-like Domain"/>
    <property type="match status" value="1"/>
</dbReference>
<dbReference type="GO" id="GO:0016491">
    <property type="term" value="F:oxidoreductase activity"/>
    <property type="evidence" value="ECO:0007669"/>
    <property type="project" value="InterPro"/>
</dbReference>
<gene>
    <name evidence="2" type="ORF">BU26DRAFT_558759</name>
</gene>
<accession>A0A6A6J4S4</accession>
<sequence>MAQPTTNTAWTIPATATAVKHLTKVEKDVPTPGRNQVLVRLTGASLNFRDILVSTHSPNYPGPHKPDLIACSDGAGLVHSTGPSSVWAGKEGTPVVLHPSTWLSGDVRNLRLDQIYGAMANDGTLQKWIVVDDERVIAAPKGLSGVESSSLITAGVTAWAAIRGSLDGRFDGGLDEWKGAWTEKRLEGTWVLTQGTGGVSCFAIQIAAVLGATVIATSSSDSKLDVAKSLGATHVINYAKMPEWDQEVLRLTDGKGVDHVIEVAGAQTLMKSVNSARAGGLISLIGILSEAETLPAALVPSLLFGGKIIKGCVAFNRDMTAEFVNFVEKNGIKPVVAETFAFDEAVGAFEALQKQSAVGKIAVKISDE</sequence>
<dbReference type="SUPFAM" id="SSF51735">
    <property type="entry name" value="NAD(P)-binding Rossmann-fold domains"/>
    <property type="match status" value="1"/>
</dbReference>
<evidence type="ECO:0000313" key="3">
    <source>
        <dbReference type="Proteomes" id="UP000800094"/>
    </source>
</evidence>
<dbReference type="OrthoDB" id="3509362at2759"/>
<dbReference type="InterPro" id="IPR011032">
    <property type="entry name" value="GroES-like_sf"/>
</dbReference>
<evidence type="ECO:0000259" key="1">
    <source>
        <dbReference type="SMART" id="SM00829"/>
    </source>
</evidence>
<dbReference type="PANTHER" id="PTHR45033:SF2">
    <property type="entry name" value="ZINC-TYPE ALCOHOL DEHYDROGENASE-LIKE PROTEIN C1773.06C"/>
    <property type="match status" value="1"/>
</dbReference>
<organism evidence="2 3">
    <name type="scientific">Trematosphaeria pertusa</name>
    <dbReference type="NCBI Taxonomy" id="390896"/>
    <lineage>
        <taxon>Eukaryota</taxon>
        <taxon>Fungi</taxon>
        <taxon>Dikarya</taxon>
        <taxon>Ascomycota</taxon>
        <taxon>Pezizomycotina</taxon>
        <taxon>Dothideomycetes</taxon>
        <taxon>Pleosporomycetidae</taxon>
        <taxon>Pleosporales</taxon>
        <taxon>Massarineae</taxon>
        <taxon>Trematosphaeriaceae</taxon>
        <taxon>Trematosphaeria</taxon>
    </lineage>
</organism>
<dbReference type="SUPFAM" id="SSF50129">
    <property type="entry name" value="GroES-like"/>
    <property type="match status" value="1"/>
</dbReference>
<protein>
    <submittedName>
        <fullName evidence="2">NAD-P-binding protein</fullName>
    </submittedName>
</protein>
<dbReference type="CDD" id="cd08276">
    <property type="entry name" value="MDR7"/>
    <property type="match status" value="1"/>
</dbReference>
<dbReference type="RefSeq" id="XP_033692371.1">
    <property type="nucleotide sequence ID" value="XM_033832601.1"/>
</dbReference>